<comment type="caution">
    <text evidence="3">The sequence shown here is derived from an EMBL/GenBank/DDBJ whole genome shotgun (WGS) entry which is preliminary data.</text>
</comment>
<sequence length="317" mass="35329">MKKTQLILLYILLSFNMYSQSLNPTFSISSPGMADAFKGGYTFSYSSAGTPWTGSLISYGGFEYNNYDTQISSDYGRNRISFRTRNGDHNYWNPWNEIITSLGDNYFAGNQNVGGTLSIDAYQSTSPFSVGNNHGVKLSIGNSLWSNTAIIQTGYTAQIGDFTDLKVASYGYSDGLIRILQNGNVGIGATKPDSKLTVAGNIHAQEVKVTVNAGMVPDYVFANDYKLKTLKEVEQYIKENSHLPEIPSAHEIEKNGLMMAEMNMNLLKKIEELTLYLINKDKQINFLLNENALIKKNNDDLKKTLLERLEKLEAKAN</sequence>
<accession>A0ABP7GQQ2</accession>
<evidence type="ECO:0000313" key="4">
    <source>
        <dbReference type="Proteomes" id="UP001500748"/>
    </source>
</evidence>
<proteinExistence type="predicted"/>
<feature type="chain" id="PRO_5047402299" description="Endosialidase-like protein" evidence="2">
    <location>
        <begin position="20"/>
        <end position="317"/>
    </location>
</feature>
<evidence type="ECO:0008006" key="5">
    <source>
        <dbReference type="Google" id="ProtNLM"/>
    </source>
</evidence>
<gene>
    <name evidence="3" type="ORF">GCM10022423_29890</name>
</gene>
<evidence type="ECO:0000313" key="3">
    <source>
        <dbReference type="EMBL" id="GAA3773385.1"/>
    </source>
</evidence>
<keyword evidence="2" id="KW-0732">Signal</keyword>
<feature type="coiled-coil region" evidence="1">
    <location>
        <begin position="284"/>
        <end position="315"/>
    </location>
</feature>
<dbReference type="EMBL" id="BAABDU010000004">
    <property type="protein sequence ID" value="GAA3773385.1"/>
    <property type="molecule type" value="Genomic_DNA"/>
</dbReference>
<name>A0ABP7GQQ2_9FLAO</name>
<keyword evidence="1" id="KW-0175">Coiled coil</keyword>
<protein>
    <recommendedName>
        <fullName evidence="5">Endosialidase-like protein</fullName>
    </recommendedName>
</protein>
<dbReference type="Proteomes" id="UP001500748">
    <property type="component" value="Unassembled WGS sequence"/>
</dbReference>
<evidence type="ECO:0000256" key="1">
    <source>
        <dbReference type="SAM" id="Coils"/>
    </source>
</evidence>
<feature type="signal peptide" evidence="2">
    <location>
        <begin position="1"/>
        <end position="19"/>
    </location>
</feature>
<keyword evidence="4" id="KW-1185">Reference proteome</keyword>
<dbReference type="RefSeq" id="WP_345145411.1">
    <property type="nucleotide sequence ID" value="NZ_BAABDU010000004.1"/>
</dbReference>
<evidence type="ECO:0000256" key="2">
    <source>
        <dbReference type="SAM" id="SignalP"/>
    </source>
</evidence>
<organism evidence="3 4">
    <name type="scientific">Flavobacterium ginsengiterrae</name>
    <dbReference type="NCBI Taxonomy" id="871695"/>
    <lineage>
        <taxon>Bacteria</taxon>
        <taxon>Pseudomonadati</taxon>
        <taxon>Bacteroidota</taxon>
        <taxon>Flavobacteriia</taxon>
        <taxon>Flavobacteriales</taxon>
        <taxon>Flavobacteriaceae</taxon>
        <taxon>Flavobacterium</taxon>
    </lineage>
</organism>
<reference evidence="4" key="1">
    <citation type="journal article" date="2019" name="Int. J. Syst. Evol. Microbiol.">
        <title>The Global Catalogue of Microorganisms (GCM) 10K type strain sequencing project: providing services to taxonomists for standard genome sequencing and annotation.</title>
        <authorList>
            <consortium name="The Broad Institute Genomics Platform"/>
            <consortium name="The Broad Institute Genome Sequencing Center for Infectious Disease"/>
            <person name="Wu L."/>
            <person name="Ma J."/>
        </authorList>
    </citation>
    <scope>NUCLEOTIDE SEQUENCE [LARGE SCALE GENOMIC DNA]</scope>
    <source>
        <strain evidence="4">JCM 17337</strain>
    </source>
</reference>